<evidence type="ECO:0000313" key="1">
    <source>
        <dbReference type="EMBL" id="MFO2476143.1"/>
    </source>
</evidence>
<reference evidence="1" key="1">
    <citation type="submission" date="2022-11" db="EMBL/GenBank/DDBJ databases">
        <title>Draft genome sequences of strains of Pseudomonas imrae sp. nov.</title>
        <authorList>
            <person name="Salva Serra F."/>
            <person name="Nimje P."/>
            <person name="Moore E.R.B."/>
            <person name="Marathe N.P."/>
        </authorList>
    </citation>
    <scope>NUCLEOTIDE SEQUENCE</scope>
    <source>
        <strain evidence="1">15FMM2</strain>
    </source>
</reference>
<accession>A0ACC7P794</accession>
<organism evidence="1 2">
    <name type="scientific">Pseudomonas imrae</name>
    <dbReference type="NCBI Taxonomy" id="2992837"/>
    <lineage>
        <taxon>Bacteria</taxon>
        <taxon>Pseudomonadati</taxon>
        <taxon>Pseudomonadota</taxon>
        <taxon>Gammaproteobacteria</taxon>
        <taxon>Pseudomonadales</taxon>
        <taxon>Pseudomonadaceae</taxon>
        <taxon>Pseudomonas</taxon>
    </lineage>
</organism>
<keyword evidence="2" id="KW-1185">Reference proteome</keyword>
<gene>
    <name evidence="1" type="ORF">OOJ96_01815</name>
</gene>
<dbReference type="Proteomes" id="UP001637618">
    <property type="component" value="Unassembled WGS sequence"/>
</dbReference>
<proteinExistence type="predicted"/>
<comment type="caution">
    <text evidence="1">The sequence shown here is derived from an EMBL/GenBank/DDBJ whole genome shotgun (WGS) entry which is preliminary data.</text>
</comment>
<evidence type="ECO:0000313" key="2">
    <source>
        <dbReference type="Proteomes" id="UP001637618"/>
    </source>
</evidence>
<dbReference type="EMBL" id="JAPEQY010000001">
    <property type="protein sequence ID" value="MFO2476143.1"/>
    <property type="molecule type" value="Genomic_DNA"/>
</dbReference>
<sequence length="1570" mass="176910">MNSHTSPPTETQQAQESHNYLAGVFARRLTLTQVAQVMIQEWFDDLFAGSNLRASACWIGVIQQTGSHRGATYNQLVPLSDALIQCRMVGKVLNYTSGHHQLLVNTAGDEFKPADKAISVDDIEFMLNALAPRLLDGFWSRLVEYWNARVPDDSSLSRWHAVGRHLRLCLRKARQNPPLTSAQQKMFLSDDPEQLWGDRQDRQVVGETNRLWIYQVYAAHEGQLGEWLPMLVLKRDVDQETVILLYIPAMNVVRLGTLDDLGALLPRYMRDYKPGIAIKWVLKEPAGNAFDALAQTLLDGQLRSLKKVDWSELPEVASYVGVFHKLTSPLVWFDSERVGQPNEEQLPLWLQAAGAADRQAYGQWCARLADLQRRTGGASFLDGLEPIDVYARKKLQQQMLIDFPEKGGLNPDDYLLTVKRTQGSTIGWTQSTTRTLTLWSLENPYATPYASIDIVNQADPGNVPVWLTQGDYLNKLMAAVDVGKHYPVLLKDKLYLDAAESARRRRLFRDQMMLQLPMLALEYSLVRSNGFTRQGYNVVQAMMRTDHALRRVADEVIVARPLGFLAHAGGTVHTAANLFVIGPRDNGHLPHVLYRPDHAAVVLEQFPSRQALLDEVARTGSDLQHLVLERFSERSRAIFDNGGFLNPRFQRVLPGDEFSVLPASSPALLCDETVPGEFLDVVFDQNARSLWQSAEKQSVSNEALRWTLFRNNLWQLFNAVLPMLRGPVATAGWLLQISASFRAVLALPSDASQEARADMMAELIGSLSGLLMSPVVMLEERLGLMGVEPDIRWTGGGEAIAPVHSRQSVSTFDWHSAMADVTIVDSSWANATLRLNAAQRAQLATFQWSPRAGESRPTNPAILSKNSPVRGRVVLQHTSGIRSHADYTLINSKLYGVKQLDGRWRIVDLRNDERLGPWLRRNPRGVWGIDLGMQLRGGQPKPTPAELRANIQRNNQILGRNYNDATTRLMEAERPVVAAHELYKKAFETNQSAFTDLLRENIRARYLIELKKQNRCQREKLDLLIAKNANRPLPGFEQENILQLEALIENMREQMSVLKTARAALALSSERKQQLRAQLVDEDVSVAEFAHQTLRTQGLKTAELNDQLIELSILERNNREQMTAIPGYDLESSLLSAAPSTTPLDWKSRQLEVYRGLILNRRPFAEEFEDFVHLSHMIEQLSVTAGSQKILEPPSPISLEQRITGLKDNLREYETAQAWLRGADWASSGLLDPDYIQRLYRLINSIEHEAQRLLAIALREQNREKFSGPGPRRRPALDSDKRLVRDQKNRYMVGLLRTGAPGSTEEIVDVIEPVDKLILASFRRDGSSSEFESVANVTPAVSRPVRSLEKLLADAQRLLGRATLNIDQARIEAQTSTVPEQVEAGLVRKANAMNAVADKIRKAMALGENPDADSADITSQRLLTLEQAVGRLIEQGRLIRIEMTKRLPPVAEGIEYLKSQGEIEILSIQGRIKLKRENDYLQEYMIQDKAGAVLGYAHFHYSAQDSPDTPYTAGHLKKLQERFLSFQSLADVSDSRAIDIYYSKIGERLARQLFFNATGSIVRRARRQYW</sequence>
<protein>
    <submittedName>
        <fullName evidence="1">Uncharacterized protein</fullName>
    </submittedName>
</protein>
<name>A0ACC7P794_9PSED</name>